<evidence type="ECO:0000256" key="1">
    <source>
        <dbReference type="ARBA" id="ARBA00007227"/>
    </source>
</evidence>
<dbReference type="Pfam" id="PF06114">
    <property type="entry name" value="Peptidase_M78"/>
    <property type="match status" value="1"/>
</dbReference>
<reference evidence="7" key="1">
    <citation type="submission" date="2015-08" db="EMBL/GenBank/DDBJ databases">
        <authorList>
            <person name="Varghese N."/>
        </authorList>
    </citation>
    <scope>NUCLEOTIDE SEQUENCE [LARGE SCALE GENOMIC DNA]</scope>
    <source>
        <strain evidence="7">DSM 23407</strain>
    </source>
</reference>
<keyword evidence="4" id="KW-0804">Transcription</keyword>
<dbReference type="InterPro" id="IPR010359">
    <property type="entry name" value="IrrE_HExxH"/>
</dbReference>
<organism evidence="6 7">
    <name type="scientific">Pannonibacter indicus</name>
    <dbReference type="NCBI Taxonomy" id="466044"/>
    <lineage>
        <taxon>Bacteria</taxon>
        <taxon>Pseudomonadati</taxon>
        <taxon>Pseudomonadota</taxon>
        <taxon>Alphaproteobacteria</taxon>
        <taxon>Hyphomicrobiales</taxon>
        <taxon>Stappiaceae</taxon>
        <taxon>Pannonibacter</taxon>
    </lineage>
</organism>
<dbReference type="Pfam" id="PF01381">
    <property type="entry name" value="HTH_3"/>
    <property type="match status" value="1"/>
</dbReference>
<protein>
    <submittedName>
        <fullName evidence="6">Predicted transcriptional regulator</fullName>
    </submittedName>
</protein>
<dbReference type="SMART" id="SM00530">
    <property type="entry name" value="HTH_XRE"/>
    <property type="match status" value="1"/>
</dbReference>
<keyword evidence="3" id="KW-0238">DNA-binding</keyword>
<keyword evidence="7" id="KW-1185">Reference proteome</keyword>
<dbReference type="RefSeq" id="WP_055454387.1">
    <property type="nucleotide sequence ID" value="NZ_CYHE01000002.1"/>
</dbReference>
<dbReference type="InterPro" id="IPR026281">
    <property type="entry name" value="HTH_RamB"/>
</dbReference>
<keyword evidence="2" id="KW-0805">Transcription regulation</keyword>
<dbReference type="InterPro" id="IPR010982">
    <property type="entry name" value="Lambda_DNA-bd_dom_sf"/>
</dbReference>
<dbReference type="OrthoDB" id="1123084at2"/>
<evidence type="ECO:0000256" key="3">
    <source>
        <dbReference type="ARBA" id="ARBA00023125"/>
    </source>
</evidence>
<dbReference type="PROSITE" id="PS50943">
    <property type="entry name" value="HTH_CROC1"/>
    <property type="match status" value="1"/>
</dbReference>
<dbReference type="PANTHER" id="PTHR46797:SF23">
    <property type="entry name" value="HTH-TYPE TRANSCRIPTIONAL REGULATOR SUTR"/>
    <property type="match status" value="1"/>
</dbReference>
<dbReference type="EMBL" id="CYHE01000002">
    <property type="protein sequence ID" value="CUA92666.1"/>
    <property type="molecule type" value="Genomic_DNA"/>
</dbReference>
<evidence type="ECO:0000259" key="5">
    <source>
        <dbReference type="PROSITE" id="PS50943"/>
    </source>
</evidence>
<dbReference type="GO" id="GO:0005829">
    <property type="term" value="C:cytosol"/>
    <property type="evidence" value="ECO:0007669"/>
    <property type="project" value="TreeGrafter"/>
</dbReference>
<dbReference type="Proteomes" id="UP000183900">
    <property type="component" value="Unassembled WGS sequence"/>
</dbReference>
<dbReference type="GO" id="GO:0003700">
    <property type="term" value="F:DNA-binding transcription factor activity"/>
    <property type="evidence" value="ECO:0007669"/>
    <property type="project" value="TreeGrafter"/>
</dbReference>
<accession>A0A0K6HPA1</accession>
<dbReference type="PANTHER" id="PTHR46797">
    <property type="entry name" value="HTH-TYPE TRANSCRIPTIONAL REGULATOR"/>
    <property type="match status" value="1"/>
</dbReference>
<dbReference type="InterPro" id="IPR001387">
    <property type="entry name" value="Cro/C1-type_HTH"/>
</dbReference>
<dbReference type="InterPro" id="IPR050807">
    <property type="entry name" value="TransReg_Diox_bact_type"/>
</dbReference>
<name>A0A0K6HPA1_9HYPH</name>
<sequence length="478" mass="52988">MARKLFAGHVLRKLRERAGLTQVAFASRLDLSPSYVNQLESNIRPVSASVLIAVSREFGADLASFEASDLDRLVADLGEALADTRFHDGSVGLQDLKSVATHTPDFARAFLDLYGTLRRMSEQQASLDDAIDAHGETSGRAPRMTPPYDQVRDHFHYIDNYVDALDVSAEELASKLSLAWTPDRFGRLSAWLRDTHGVRVDVTERQAADGAIVAFDARAKLVTLDRGLPRAAMEFQLGCIVADLTAEKLISSHVEKAGFSTLAAREICRLALRNYFAGALLLPYGAFLSLAKSYRHDLDRLMVTTGASLEQICHRLSSLQRTGEKGVPFYFLKVDRAGNVIKRHSATRFQFARYGGSCPVWNVHEAFELNEGRVSAQVGEMPDGTQYLCLARSISKPATRFGERERRYALGLGCELKYADMLVYGDELGLTDRVNPARIGINCRICPRASCPERAFPALDKEIQVERDSRGIVPFSLR</sequence>
<feature type="domain" description="HTH cro/C1-type" evidence="5">
    <location>
        <begin position="11"/>
        <end position="65"/>
    </location>
</feature>
<dbReference type="CDD" id="cd00093">
    <property type="entry name" value="HTH_XRE"/>
    <property type="match status" value="1"/>
</dbReference>
<dbReference type="Pfam" id="PF09856">
    <property type="entry name" value="ScfRs"/>
    <property type="match status" value="1"/>
</dbReference>
<dbReference type="InterPro" id="IPR018653">
    <property type="entry name" value="ScfR_C"/>
</dbReference>
<dbReference type="AlphaFoldDB" id="A0A0K6HPA1"/>
<dbReference type="PIRSF" id="PIRSF019251">
    <property type="entry name" value="Rv0465c"/>
    <property type="match status" value="1"/>
</dbReference>
<dbReference type="SUPFAM" id="SSF47413">
    <property type="entry name" value="lambda repressor-like DNA-binding domains"/>
    <property type="match status" value="1"/>
</dbReference>
<comment type="similarity">
    <text evidence="1">Belongs to the short-chain fatty acyl-CoA assimilation regulator (ScfR) family.</text>
</comment>
<evidence type="ECO:0000313" key="7">
    <source>
        <dbReference type="Proteomes" id="UP000183900"/>
    </source>
</evidence>
<evidence type="ECO:0000256" key="4">
    <source>
        <dbReference type="ARBA" id="ARBA00023163"/>
    </source>
</evidence>
<evidence type="ECO:0000313" key="6">
    <source>
        <dbReference type="EMBL" id="CUA92666.1"/>
    </source>
</evidence>
<evidence type="ECO:0000256" key="2">
    <source>
        <dbReference type="ARBA" id="ARBA00023015"/>
    </source>
</evidence>
<proteinExistence type="inferred from homology"/>
<dbReference type="GO" id="GO:0003677">
    <property type="term" value="F:DNA binding"/>
    <property type="evidence" value="ECO:0007669"/>
    <property type="project" value="UniProtKB-KW"/>
</dbReference>
<gene>
    <name evidence="6" type="ORF">Ga0061067_10257</name>
</gene>
<dbReference type="Gene3D" id="1.10.260.40">
    <property type="entry name" value="lambda repressor-like DNA-binding domains"/>
    <property type="match status" value="1"/>
</dbReference>